<sequence>MFHVSEHTTSSLTSKKVMSEREEIVFHASDEQVGRNLGVVSSRRKRGEDAEYYPSAPLALPRRPHHIHSSPFLPRFPRPHLPSMFVLFTRLPSLLLSSFIAHLQAEQSRADATSLLKSPEDEIICLSVFILLF</sequence>
<name>A0ACC4BMN2_POPAL</name>
<gene>
    <name evidence="1" type="ORF">D5086_017544</name>
</gene>
<dbReference type="EMBL" id="RCHU02000009">
    <property type="protein sequence ID" value="KAL3579709.1"/>
    <property type="molecule type" value="Genomic_DNA"/>
</dbReference>
<organism evidence="1 2">
    <name type="scientific">Populus alba</name>
    <name type="common">White poplar</name>
    <dbReference type="NCBI Taxonomy" id="43335"/>
    <lineage>
        <taxon>Eukaryota</taxon>
        <taxon>Viridiplantae</taxon>
        <taxon>Streptophyta</taxon>
        <taxon>Embryophyta</taxon>
        <taxon>Tracheophyta</taxon>
        <taxon>Spermatophyta</taxon>
        <taxon>Magnoliopsida</taxon>
        <taxon>eudicotyledons</taxon>
        <taxon>Gunneridae</taxon>
        <taxon>Pentapetalae</taxon>
        <taxon>rosids</taxon>
        <taxon>fabids</taxon>
        <taxon>Malpighiales</taxon>
        <taxon>Salicaceae</taxon>
        <taxon>Saliceae</taxon>
        <taxon>Populus</taxon>
    </lineage>
</organism>
<accession>A0ACC4BMN2</accession>
<comment type="caution">
    <text evidence="1">The sequence shown here is derived from an EMBL/GenBank/DDBJ whole genome shotgun (WGS) entry which is preliminary data.</text>
</comment>
<dbReference type="Proteomes" id="UP000309997">
    <property type="component" value="Unassembled WGS sequence"/>
</dbReference>
<evidence type="ECO:0000313" key="2">
    <source>
        <dbReference type="Proteomes" id="UP000309997"/>
    </source>
</evidence>
<keyword evidence="2" id="KW-1185">Reference proteome</keyword>
<evidence type="ECO:0000313" key="1">
    <source>
        <dbReference type="EMBL" id="KAL3579709.1"/>
    </source>
</evidence>
<reference evidence="1 2" key="1">
    <citation type="journal article" date="2024" name="Plant Biotechnol. J.">
        <title>Genome and CRISPR/Cas9 system of a widespread forest tree (Populus alba) in the world.</title>
        <authorList>
            <person name="Liu Y.J."/>
            <person name="Jiang P.F."/>
            <person name="Han X.M."/>
            <person name="Li X.Y."/>
            <person name="Wang H.M."/>
            <person name="Wang Y.J."/>
            <person name="Wang X.X."/>
            <person name="Zeng Q.Y."/>
        </authorList>
    </citation>
    <scope>NUCLEOTIDE SEQUENCE [LARGE SCALE GENOMIC DNA]</scope>
    <source>
        <strain evidence="2">cv. PAL-ZL1</strain>
    </source>
</reference>
<protein>
    <submittedName>
        <fullName evidence="1">Uncharacterized protein</fullName>
    </submittedName>
</protein>
<proteinExistence type="predicted"/>